<evidence type="ECO:0000256" key="5">
    <source>
        <dbReference type="ARBA" id="ARBA00022692"/>
    </source>
</evidence>
<keyword evidence="6" id="KW-1133">Transmembrane helix</keyword>
<dbReference type="PANTHER" id="PTHR30576:SF4">
    <property type="entry name" value="UNDECAPRENYL-PHOSPHATE GALACTOSE PHOSPHOTRANSFERASE"/>
    <property type="match status" value="1"/>
</dbReference>
<evidence type="ECO:0000256" key="7">
    <source>
        <dbReference type="ARBA" id="ARBA00023136"/>
    </source>
</evidence>
<name>A0A6S6PE83_ACEAC</name>
<organism evidence="10 11">
    <name type="scientific">Acetobacter aceti</name>
    <dbReference type="NCBI Taxonomy" id="435"/>
    <lineage>
        <taxon>Bacteria</taxon>
        <taxon>Pseudomonadati</taxon>
        <taxon>Pseudomonadota</taxon>
        <taxon>Alphaproteobacteria</taxon>
        <taxon>Acetobacterales</taxon>
        <taxon>Acetobacteraceae</taxon>
        <taxon>Acetobacter</taxon>
        <taxon>Acetobacter subgen. Acetobacter</taxon>
    </lineage>
</organism>
<sequence length="190" mass="21721">MAFCFLVVIFPVFLVIWGIVSLDGGPALYGHVRIGRKGVPFKCLKFRSMVTNSDVVLKQLLETNADCRHEWETTRQLSHDPRITMIGRFLRCTSLDEIPQLLNVLKGEMSLVGPRPVVESELKYYGPDLHYYEAVRPGITGLWQVSGRSDTTYAERVKLDTYYVQNWSLSLDFSILYRTIPAVMMQKGAR</sequence>
<reference evidence="10 11" key="1">
    <citation type="submission" date="2020-07" db="EMBL/GenBank/DDBJ databases">
        <title>Complete Genome Sequence of an acetic acid bacterium, Acetobacter aceti JCM20276.</title>
        <authorList>
            <person name="Hirose Y."/>
            <person name="Mihara H."/>
        </authorList>
    </citation>
    <scope>NUCLEOTIDE SEQUENCE [LARGE SCALE GENOMIC DNA]</scope>
    <source>
        <strain evidence="10 11">JCM20276</strain>
    </source>
</reference>
<comment type="subcellular location">
    <subcellularLocation>
        <location evidence="1">Cell membrane</location>
    </subcellularLocation>
</comment>
<dbReference type="Proteomes" id="UP000515220">
    <property type="component" value="Chromosome"/>
</dbReference>
<keyword evidence="3" id="KW-1003">Cell membrane</keyword>
<keyword evidence="4" id="KW-0808">Transferase</keyword>
<evidence type="ECO:0000256" key="3">
    <source>
        <dbReference type="ARBA" id="ARBA00022475"/>
    </source>
</evidence>
<keyword evidence="8" id="KW-0270">Exopolysaccharide synthesis</keyword>
<keyword evidence="7" id="KW-0472">Membrane</keyword>
<gene>
    <name evidence="10" type="ORF">AAJCM20276_18310</name>
</gene>
<feature type="domain" description="Bacterial sugar transferase" evidence="9">
    <location>
        <begin position="2"/>
        <end position="184"/>
    </location>
</feature>
<evidence type="ECO:0000313" key="10">
    <source>
        <dbReference type="EMBL" id="BCI67207.1"/>
    </source>
</evidence>
<dbReference type="GO" id="GO:0016780">
    <property type="term" value="F:phosphotransferase activity, for other substituted phosphate groups"/>
    <property type="evidence" value="ECO:0007669"/>
    <property type="project" value="TreeGrafter"/>
</dbReference>
<dbReference type="GO" id="GO:0000271">
    <property type="term" value="P:polysaccharide biosynthetic process"/>
    <property type="evidence" value="ECO:0007669"/>
    <property type="project" value="UniProtKB-KW"/>
</dbReference>
<evidence type="ECO:0000256" key="4">
    <source>
        <dbReference type="ARBA" id="ARBA00022679"/>
    </source>
</evidence>
<comment type="similarity">
    <text evidence="2">Belongs to the bacterial sugar transferase family.</text>
</comment>
<evidence type="ECO:0000256" key="8">
    <source>
        <dbReference type="ARBA" id="ARBA00023169"/>
    </source>
</evidence>
<dbReference type="EMBL" id="AP023326">
    <property type="protein sequence ID" value="BCI67207.1"/>
    <property type="molecule type" value="Genomic_DNA"/>
</dbReference>
<protein>
    <recommendedName>
        <fullName evidence="9">Bacterial sugar transferase domain-containing protein</fullName>
    </recommendedName>
</protein>
<evidence type="ECO:0000256" key="1">
    <source>
        <dbReference type="ARBA" id="ARBA00004236"/>
    </source>
</evidence>
<evidence type="ECO:0000313" key="11">
    <source>
        <dbReference type="Proteomes" id="UP000515220"/>
    </source>
</evidence>
<dbReference type="InterPro" id="IPR003362">
    <property type="entry name" value="Bact_transf"/>
</dbReference>
<dbReference type="AlphaFoldDB" id="A0A6S6PE83"/>
<dbReference type="GO" id="GO:0005886">
    <property type="term" value="C:plasma membrane"/>
    <property type="evidence" value="ECO:0007669"/>
    <property type="project" value="UniProtKB-SubCell"/>
</dbReference>
<keyword evidence="5" id="KW-0812">Transmembrane</keyword>
<evidence type="ECO:0000256" key="2">
    <source>
        <dbReference type="ARBA" id="ARBA00006464"/>
    </source>
</evidence>
<accession>A0A6S6PE83</accession>
<evidence type="ECO:0000259" key="9">
    <source>
        <dbReference type="Pfam" id="PF02397"/>
    </source>
</evidence>
<dbReference type="Pfam" id="PF02397">
    <property type="entry name" value="Bac_transf"/>
    <property type="match status" value="1"/>
</dbReference>
<evidence type="ECO:0000256" key="6">
    <source>
        <dbReference type="ARBA" id="ARBA00022989"/>
    </source>
</evidence>
<dbReference type="PANTHER" id="PTHR30576">
    <property type="entry name" value="COLANIC BIOSYNTHESIS UDP-GLUCOSE LIPID CARRIER TRANSFERASE"/>
    <property type="match status" value="1"/>
</dbReference>
<proteinExistence type="inferred from homology"/>